<evidence type="ECO:0000313" key="3">
    <source>
        <dbReference type="Proteomes" id="UP000184499"/>
    </source>
</evidence>
<organism evidence="2 3">
    <name type="scientific">Aspergillus brasiliensis (strain CBS 101740 / IMI 381727 / IBT 21946)</name>
    <dbReference type="NCBI Taxonomy" id="767769"/>
    <lineage>
        <taxon>Eukaryota</taxon>
        <taxon>Fungi</taxon>
        <taxon>Dikarya</taxon>
        <taxon>Ascomycota</taxon>
        <taxon>Pezizomycotina</taxon>
        <taxon>Eurotiomycetes</taxon>
        <taxon>Eurotiomycetidae</taxon>
        <taxon>Eurotiales</taxon>
        <taxon>Aspergillaceae</taxon>
        <taxon>Aspergillus</taxon>
        <taxon>Aspergillus subgen. Circumdati</taxon>
    </lineage>
</organism>
<dbReference type="RefSeq" id="XP_067476735.1">
    <property type="nucleotide sequence ID" value="XM_067622457.1"/>
</dbReference>
<feature type="region of interest" description="Disordered" evidence="1">
    <location>
        <begin position="18"/>
        <end position="63"/>
    </location>
</feature>
<protein>
    <submittedName>
        <fullName evidence="2">Uncharacterized protein</fullName>
    </submittedName>
</protein>
<accession>A0A1L9UCT1</accession>
<dbReference type="GeneID" id="93574945"/>
<reference evidence="3" key="1">
    <citation type="journal article" date="2017" name="Genome Biol.">
        <title>Comparative genomics reveals high biological diversity and specific adaptations in the industrially and medically important fungal genus Aspergillus.</title>
        <authorList>
            <person name="de Vries R.P."/>
            <person name="Riley R."/>
            <person name="Wiebenga A."/>
            <person name="Aguilar-Osorio G."/>
            <person name="Amillis S."/>
            <person name="Uchima C.A."/>
            <person name="Anderluh G."/>
            <person name="Asadollahi M."/>
            <person name="Askin M."/>
            <person name="Barry K."/>
            <person name="Battaglia E."/>
            <person name="Bayram O."/>
            <person name="Benocci T."/>
            <person name="Braus-Stromeyer S.A."/>
            <person name="Caldana C."/>
            <person name="Canovas D."/>
            <person name="Cerqueira G.C."/>
            <person name="Chen F."/>
            <person name="Chen W."/>
            <person name="Choi C."/>
            <person name="Clum A."/>
            <person name="Dos Santos R.A."/>
            <person name="Damasio A.R."/>
            <person name="Diallinas G."/>
            <person name="Emri T."/>
            <person name="Fekete E."/>
            <person name="Flipphi M."/>
            <person name="Freyberg S."/>
            <person name="Gallo A."/>
            <person name="Gournas C."/>
            <person name="Habgood R."/>
            <person name="Hainaut M."/>
            <person name="Harispe M.L."/>
            <person name="Henrissat B."/>
            <person name="Hilden K.S."/>
            <person name="Hope R."/>
            <person name="Hossain A."/>
            <person name="Karabika E."/>
            <person name="Karaffa L."/>
            <person name="Karanyi Z."/>
            <person name="Krasevec N."/>
            <person name="Kuo A."/>
            <person name="Kusch H."/>
            <person name="LaButti K."/>
            <person name="Lagendijk E.L."/>
            <person name="Lapidus A."/>
            <person name="Levasseur A."/>
            <person name="Lindquist E."/>
            <person name="Lipzen A."/>
            <person name="Logrieco A.F."/>
            <person name="MacCabe A."/>
            <person name="Maekelae M.R."/>
            <person name="Malavazi I."/>
            <person name="Melin P."/>
            <person name="Meyer V."/>
            <person name="Mielnichuk N."/>
            <person name="Miskei M."/>
            <person name="Molnar A.P."/>
            <person name="Mule G."/>
            <person name="Ngan C.Y."/>
            <person name="Orejas M."/>
            <person name="Orosz E."/>
            <person name="Ouedraogo J.P."/>
            <person name="Overkamp K.M."/>
            <person name="Park H.-S."/>
            <person name="Perrone G."/>
            <person name="Piumi F."/>
            <person name="Punt P.J."/>
            <person name="Ram A.F."/>
            <person name="Ramon A."/>
            <person name="Rauscher S."/>
            <person name="Record E."/>
            <person name="Riano-Pachon D.M."/>
            <person name="Robert V."/>
            <person name="Roehrig J."/>
            <person name="Ruller R."/>
            <person name="Salamov A."/>
            <person name="Salih N.S."/>
            <person name="Samson R.A."/>
            <person name="Sandor E."/>
            <person name="Sanguinetti M."/>
            <person name="Schuetze T."/>
            <person name="Sepcic K."/>
            <person name="Shelest E."/>
            <person name="Sherlock G."/>
            <person name="Sophianopoulou V."/>
            <person name="Squina F.M."/>
            <person name="Sun H."/>
            <person name="Susca A."/>
            <person name="Todd R.B."/>
            <person name="Tsang A."/>
            <person name="Unkles S.E."/>
            <person name="van de Wiele N."/>
            <person name="van Rossen-Uffink D."/>
            <person name="Oliveira J.V."/>
            <person name="Vesth T.C."/>
            <person name="Visser J."/>
            <person name="Yu J.-H."/>
            <person name="Zhou M."/>
            <person name="Andersen M.R."/>
            <person name="Archer D.B."/>
            <person name="Baker S.E."/>
            <person name="Benoit I."/>
            <person name="Brakhage A.A."/>
            <person name="Braus G.H."/>
            <person name="Fischer R."/>
            <person name="Frisvad J.C."/>
            <person name="Goldman G.H."/>
            <person name="Houbraken J."/>
            <person name="Oakley B."/>
            <person name="Pocsi I."/>
            <person name="Scazzocchio C."/>
            <person name="Seiboth B."/>
            <person name="vanKuyk P.A."/>
            <person name="Wortman J."/>
            <person name="Dyer P.S."/>
            <person name="Grigoriev I.V."/>
        </authorList>
    </citation>
    <scope>NUCLEOTIDE SEQUENCE [LARGE SCALE GENOMIC DNA]</scope>
    <source>
        <strain evidence="3">CBS 101740 / IMI 381727 / IBT 21946</strain>
    </source>
</reference>
<dbReference type="VEuPathDB" id="FungiDB:ASPBRDRAFT_279930"/>
<evidence type="ECO:0000256" key="1">
    <source>
        <dbReference type="SAM" id="MobiDB-lite"/>
    </source>
</evidence>
<evidence type="ECO:0000313" key="2">
    <source>
        <dbReference type="EMBL" id="OJJ69486.1"/>
    </source>
</evidence>
<dbReference type="EMBL" id="KV878688">
    <property type="protein sequence ID" value="OJJ69486.1"/>
    <property type="molecule type" value="Genomic_DNA"/>
</dbReference>
<name>A0A1L9UCT1_ASPBC</name>
<proteinExistence type="predicted"/>
<keyword evidence="3" id="KW-1185">Reference proteome</keyword>
<sequence length="203" mass="22606">MVVCVFVRRYKTTVGRSTGDTLKKLGRETGNQSRDLESTRGTSDDFNEGKEKEKRRERGEKGRKTVNGWDLKQDELDSLARHRAGLMARSPLPGWNGHWLGDACVGRARGVGQKEKVGTGWRRSDLSASHHSYIHPLVVVSSLSFLVICCLSKESLSKCPSGCFDTDRHTTTLSIASYESIPFLRSFHLTNHLVGLVADPSQF</sequence>
<dbReference type="AlphaFoldDB" id="A0A1L9UCT1"/>
<feature type="compositionally biased region" description="Basic and acidic residues" evidence="1">
    <location>
        <begin position="47"/>
        <end position="63"/>
    </location>
</feature>
<dbReference type="Proteomes" id="UP000184499">
    <property type="component" value="Unassembled WGS sequence"/>
</dbReference>
<gene>
    <name evidence="2" type="ORF">ASPBRDRAFT_279930</name>
</gene>